<dbReference type="SUPFAM" id="SSF48008">
    <property type="entry name" value="GntR ligand-binding domain-like"/>
    <property type="match status" value="1"/>
</dbReference>
<feature type="domain" description="HTH gntR-type" evidence="4">
    <location>
        <begin position="2"/>
        <end position="70"/>
    </location>
</feature>
<evidence type="ECO:0000256" key="2">
    <source>
        <dbReference type="ARBA" id="ARBA00023125"/>
    </source>
</evidence>
<evidence type="ECO:0000256" key="1">
    <source>
        <dbReference type="ARBA" id="ARBA00023015"/>
    </source>
</evidence>
<dbReference type="OrthoDB" id="9812645at2"/>
<dbReference type="InterPro" id="IPR000524">
    <property type="entry name" value="Tscrpt_reg_HTH_GntR"/>
</dbReference>
<comment type="caution">
    <text evidence="5">The sequence shown here is derived from an EMBL/GenBank/DDBJ whole genome shotgun (WGS) entry which is preliminary data.</text>
</comment>
<dbReference type="Pfam" id="PF00392">
    <property type="entry name" value="GntR"/>
    <property type="match status" value="1"/>
</dbReference>
<dbReference type="InterPro" id="IPR036390">
    <property type="entry name" value="WH_DNA-bd_sf"/>
</dbReference>
<sequence length="243" mass="27320">MNNTESEFLPALVAHIVKTAGANGDKAPSERELAEHFAVSRGQVRESLAILEALQLIERRAKSGIYLTMDSAGLSSMALLARAGVQLMPRQIFEAVELRKIHEIKAAELAAQRATDDNLDRLRDILARSEKQIADGLGLHRLDGEFHLEIVRATQNEMFYKICSSFYAASEQRLPIYFGKVERNIKSHNEHMQIFDALYRRDSILAQALMNTHLGRAQSYWTEILEASGEKNPLQDALPRAHV</sequence>
<dbReference type="Gene3D" id="1.10.10.10">
    <property type="entry name" value="Winged helix-like DNA-binding domain superfamily/Winged helix DNA-binding domain"/>
    <property type="match status" value="1"/>
</dbReference>
<dbReference type="PANTHER" id="PTHR43537">
    <property type="entry name" value="TRANSCRIPTIONAL REGULATOR, GNTR FAMILY"/>
    <property type="match status" value="1"/>
</dbReference>
<name>A0A1C1Z177_9HYPH</name>
<accession>A0A1C1Z177</accession>
<dbReference type="EMBL" id="LQZT01000001">
    <property type="protein sequence ID" value="OCW59494.1"/>
    <property type="molecule type" value="Genomic_DNA"/>
</dbReference>
<dbReference type="STRING" id="1480615.AWJ14_10775"/>
<organism evidence="5 6">
    <name type="scientific">Hoeflea olei</name>
    <dbReference type="NCBI Taxonomy" id="1480615"/>
    <lineage>
        <taxon>Bacteria</taxon>
        <taxon>Pseudomonadati</taxon>
        <taxon>Pseudomonadota</taxon>
        <taxon>Alphaproteobacteria</taxon>
        <taxon>Hyphomicrobiales</taxon>
        <taxon>Rhizobiaceae</taxon>
        <taxon>Hoeflea</taxon>
    </lineage>
</organism>
<dbReference type="AlphaFoldDB" id="A0A1C1Z177"/>
<evidence type="ECO:0000259" key="4">
    <source>
        <dbReference type="PROSITE" id="PS50949"/>
    </source>
</evidence>
<dbReference type="InterPro" id="IPR011711">
    <property type="entry name" value="GntR_C"/>
</dbReference>
<gene>
    <name evidence="5" type="ORF">AWJ14_10775</name>
</gene>
<dbReference type="SMART" id="SM00345">
    <property type="entry name" value="HTH_GNTR"/>
    <property type="match status" value="1"/>
</dbReference>
<keyword evidence="6" id="KW-1185">Reference proteome</keyword>
<proteinExistence type="predicted"/>
<dbReference type="RefSeq" id="WP_066174340.1">
    <property type="nucleotide sequence ID" value="NZ_LQZT01000001.1"/>
</dbReference>
<keyword evidence="3" id="KW-0804">Transcription</keyword>
<keyword evidence="2" id="KW-0238">DNA-binding</keyword>
<keyword evidence="1" id="KW-0805">Transcription regulation</keyword>
<reference evidence="5 6" key="1">
    <citation type="submission" date="2015-12" db="EMBL/GenBank/DDBJ databases">
        <authorList>
            <person name="Shamseldin A."/>
            <person name="Moawad H."/>
            <person name="Abd El-Rahim W.M."/>
            <person name="Sadowsky M.J."/>
        </authorList>
    </citation>
    <scope>NUCLEOTIDE SEQUENCE [LARGE SCALE GENOMIC DNA]</scope>
    <source>
        <strain evidence="5 6">JC234</strain>
    </source>
</reference>
<protein>
    <submittedName>
        <fullName evidence="5">GntR family transcriptional regulator</fullName>
    </submittedName>
</protein>
<dbReference type="GO" id="GO:0003677">
    <property type="term" value="F:DNA binding"/>
    <property type="evidence" value="ECO:0007669"/>
    <property type="project" value="UniProtKB-KW"/>
</dbReference>
<evidence type="ECO:0000313" key="6">
    <source>
        <dbReference type="Proteomes" id="UP000094795"/>
    </source>
</evidence>
<evidence type="ECO:0000256" key="3">
    <source>
        <dbReference type="ARBA" id="ARBA00023163"/>
    </source>
</evidence>
<evidence type="ECO:0000313" key="5">
    <source>
        <dbReference type="EMBL" id="OCW59494.1"/>
    </source>
</evidence>
<dbReference type="Proteomes" id="UP000094795">
    <property type="component" value="Unassembled WGS sequence"/>
</dbReference>
<dbReference type="PROSITE" id="PS50949">
    <property type="entry name" value="HTH_GNTR"/>
    <property type="match status" value="1"/>
</dbReference>
<dbReference type="GO" id="GO:0003700">
    <property type="term" value="F:DNA-binding transcription factor activity"/>
    <property type="evidence" value="ECO:0007669"/>
    <property type="project" value="InterPro"/>
</dbReference>
<dbReference type="SMART" id="SM00895">
    <property type="entry name" value="FCD"/>
    <property type="match status" value="1"/>
</dbReference>
<dbReference type="InterPro" id="IPR036388">
    <property type="entry name" value="WH-like_DNA-bd_sf"/>
</dbReference>
<dbReference type="PANTHER" id="PTHR43537:SF5">
    <property type="entry name" value="UXU OPERON TRANSCRIPTIONAL REGULATOR"/>
    <property type="match status" value="1"/>
</dbReference>
<dbReference type="InterPro" id="IPR008920">
    <property type="entry name" value="TF_FadR/GntR_C"/>
</dbReference>
<dbReference type="Pfam" id="PF07729">
    <property type="entry name" value="FCD"/>
    <property type="match status" value="1"/>
</dbReference>
<dbReference type="Gene3D" id="1.20.120.530">
    <property type="entry name" value="GntR ligand-binding domain-like"/>
    <property type="match status" value="1"/>
</dbReference>
<dbReference type="PRINTS" id="PR00035">
    <property type="entry name" value="HTHGNTR"/>
</dbReference>
<dbReference type="SUPFAM" id="SSF46785">
    <property type="entry name" value="Winged helix' DNA-binding domain"/>
    <property type="match status" value="1"/>
</dbReference>